<dbReference type="PATRIC" id="fig|1202724.3.peg.568"/>
<feature type="signal peptide" evidence="1">
    <location>
        <begin position="1"/>
        <end position="19"/>
    </location>
</feature>
<accession>A0A0M8MB95</accession>
<protein>
    <submittedName>
        <fullName evidence="2">Alpha-mannosidase</fullName>
    </submittedName>
</protein>
<dbReference type="Proteomes" id="UP000037755">
    <property type="component" value="Unassembled WGS sequence"/>
</dbReference>
<dbReference type="STRING" id="1202724.AM493_02765"/>
<dbReference type="PANTHER" id="PTHR48098">
    <property type="entry name" value="ENTEROCHELIN ESTERASE-RELATED"/>
    <property type="match status" value="1"/>
</dbReference>
<proteinExistence type="predicted"/>
<keyword evidence="1" id="KW-0732">Signal</keyword>
<dbReference type="Pfam" id="PF00756">
    <property type="entry name" value="Esterase"/>
    <property type="match status" value="1"/>
</dbReference>
<reference evidence="2 3" key="1">
    <citation type="submission" date="2015-08" db="EMBL/GenBank/DDBJ databases">
        <title>Whole genome sequence of Flavobacterium akiainvivens IK-1T, from decaying Wikstroemia oahuensis, an endemic Hawaiian shrub.</title>
        <authorList>
            <person name="Wan X."/>
            <person name="Hou S."/>
            <person name="Saito J."/>
            <person name="Donachie S."/>
        </authorList>
    </citation>
    <scope>NUCLEOTIDE SEQUENCE [LARGE SCALE GENOMIC DNA]</scope>
    <source>
        <strain evidence="2 3">IK-1</strain>
    </source>
</reference>
<dbReference type="InterPro" id="IPR029058">
    <property type="entry name" value="AB_hydrolase_fold"/>
</dbReference>
<dbReference type="InterPro" id="IPR000801">
    <property type="entry name" value="Esterase-like"/>
</dbReference>
<gene>
    <name evidence="2" type="ORF">AM493_02765</name>
</gene>
<dbReference type="AlphaFoldDB" id="A0A0M8MB95"/>
<dbReference type="SUPFAM" id="SSF53474">
    <property type="entry name" value="alpha/beta-Hydrolases"/>
    <property type="match status" value="1"/>
</dbReference>
<evidence type="ECO:0000313" key="3">
    <source>
        <dbReference type="Proteomes" id="UP000037755"/>
    </source>
</evidence>
<dbReference type="EMBL" id="LIYD01000005">
    <property type="protein sequence ID" value="KOS05074.1"/>
    <property type="molecule type" value="Genomic_DNA"/>
</dbReference>
<feature type="chain" id="PRO_5005818174" evidence="1">
    <location>
        <begin position="20"/>
        <end position="276"/>
    </location>
</feature>
<dbReference type="OrthoDB" id="9784036at2"/>
<sequence>MKPYLLFFVSLLYFNTLCAQQQPEQQSTAGKNVKTYTLYSPEYDFSKRIWVYLPEEYGKKSRKHYPVIYMADGQNIFDAKTSFSGEWRVDETLDSLQAKVIIVAVEHGGDDRLNELTPYKNAQYGGGGVDKYLDFIMYTLKPHVDKVYRTKPEKEYTGIFGSSLGGLMAYYTIISYPDTFGMAGVFSPAFWINPEVFDLNQYADTINAKVYFMAGDAESKDMVPDMQRMVKLATDKARVPDLIKSKVVPGGQHNEKLWAHEFAEAILWLTSEKELK</sequence>
<dbReference type="PANTHER" id="PTHR48098:SF6">
    <property type="entry name" value="FERRI-BACILLIBACTIN ESTERASE BESA"/>
    <property type="match status" value="1"/>
</dbReference>
<dbReference type="RefSeq" id="WP_074961537.1">
    <property type="nucleotide sequence ID" value="NZ_FOYA01000006.1"/>
</dbReference>
<organism evidence="2 3">
    <name type="scientific">Flavobacterium akiainvivens</name>
    <dbReference type="NCBI Taxonomy" id="1202724"/>
    <lineage>
        <taxon>Bacteria</taxon>
        <taxon>Pseudomonadati</taxon>
        <taxon>Bacteroidota</taxon>
        <taxon>Flavobacteriia</taxon>
        <taxon>Flavobacteriales</taxon>
        <taxon>Flavobacteriaceae</taxon>
        <taxon>Flavobacterium</taxon>
    </lineage>
</organism>
<evidence type="ECO:0000313" key="2">
    <source>
        <dbReference type="EMBL" id="KOS05074.1"/>
    </source>
</evidence>
<evidence type="ECO:0000256" key="1">
    <source>
        <dbReference type="SAM" id="SignalP"/>
    </source>
</evidence>
<dbReference type="Gene3D" id="3.40.50.1820">
    <property type="entry name" value="alpha/beta hydrolase"/>
    <property type="match status" value="1"/>
</dbReference>
<dbReference type="InterPro" id="IPR050583">
    <property type="entry name" value="Mycobacterial_A85_antigen"/>
</dbReference>
<name>A0A0M8MB95_9FLAO</name>
<keyword evidence="3" id="KW-1185">Reference proteome</keyword>
<comment type="caution">
    <text evidence="2">The sequence shown here is derived from an EMBL/GenBank/DDBJ whole genome shotgun (WGS) entry which is preliminary data.</text>
</comment>